<accession>A0A1C6VGM6</accession>
<feature type="transmembrane region" description="Helical" evidence="1">
    <location>
        <begin position="85"/>
        <end position="106"/>
    </location>
</feature>
<gene>
    <name evidence="2" type="ORF">GA0070603_3978</name>
</gene>
<proteinExistence type="predicted"/>
<dbReference type="AlphaFoldDB" id="A0A1C6VGM6"/>
<name>A0A1C6VGM6_9ACTN</name>
<dbReference type="Proteomes" id="UP000198605">
    <property type="component" value="Unassembled WGS sequence"/>
</dbReference>
<sequence>MAHLWLLQARATIQHVAPSRSHPGTARRHRLSLIACFTAPGAVAALTSLFAWSGWLAIISSVVALVIASQLVLTQTMWQRASLAVKAVAMAAFVASLFWVIAMMFAPRLTVLDLRGQPVVATVVDHDVNRYHGRGGKQEEHCYRLQRTDASPVFGKICRDWDEFAVGETLTVLVDPSGLIASETPGEVAAARFWQIPGLVSLVATLVLCWVTGGLTPRVANGHLVRRRLPRPPRSRHRSRYEL</sequence>
<evidence type="ECO:0000256" key="1">
    <source>
        <dbReference type="SAM" id="Phobius"/>
    </source>
</evidence>
<feature type="transmembrane region" description="Helical" evidence="1">
    <location>
        <begin position="199"/>
        <end position="220"/>
    </location>
</feature>
<keyword evidence="3" id="KW-1185">Reference proteome</keyword>
<dbReference type="EMBL" id="FMIB01000002">
    <property type="protein sequence ID" value="SCL65465.1"/>
    <property type="molecule type" value="Genomic_DNA"/>
</dbReference>
<dbReference type="STRING" id="47854.GA0070603_3978"/>
<feature type="transmembrane region" description="Helical" evidence="1">
    <location>
        <begin position="31"/>
        <end position="49"/>
    </location>
</feature>
<feature type="transmembrane region" description="Helical" evidence="1">
    <location>
        <begin position="55"/>
        <end position="73"/>
    </location>
</feature>
<evidence type="ECO:0000313" key="2">
    <source>
        <dbReference type="EMBL" id="SCL65465.1"/>
    </source>
</evidence>
<evidence type="ECO:0000313" key="3">
    <source>
        <dbReference type="Proteomes" id="UP000198605"/>
    </source>
</evidence>
<evidence type="ECO:0008006" key="4">
    <source>
        <dbReference type="Google" id="ProtNLM"/>
    </source>
</evidence>
<keyword evidence="1" id="KW-0812">Transmembrane</keyword>
<keyword evidence="1" id="KW-0472">Membrane</keyword>
<reference evidence="3" key="1">
    <citation type="submission" date="2016-06" db="EMBL/GenBank/DDBJ databases">
        <authorList>
            <person name="Varghese N."/>
            <person name="Submissions Spin"/>
        </authorList>
    </citation>
    <scope>NUCLEOTIDE SEQUENCE [LARGE SCALE GENOMIC DNA]</scope>
    <source>
        <strain evidence="3">DSM 44151</strain>
    </source>
</reference>
<protein>
    <recommendedName>
        <fullName evidence="4">DUF3592 domain-containing protein</fullName>
    </recommendedName>
</protein>
<keyword evidence="1" id="KW-1133">Transmembrane helix</keyword>
<organism evidence="2 3">
    <name type="scientific">Micromonospora chersina</name>
    <dbReference type="NCBI Taxonomy" id="47854"/>
    <lineage>
        <taxon>Bacteria</taxon>
        <taxon>Bacillati</taxon>
        <taxon>Actinomycetota</taxon>
        <taxon>Actinomycetes</taxon>
        <taxon>Micromonosporales</taxon>
        <taxon>Micromonosporaceae</taxon>
        <taxon>Micromonospora</taxon>
    </lineage>
</organism>